<dbReference type="PROSITE" id="PS00821">
    <property type="entry name" value="CYTO_HEME_LYASE_1"/>
    <property type="match status" value="1"/>
</dbReference>
<dbReference type="GO" id="GO:0046872">
    <property type="term" value="F:metal ion binding"/>
    <property type="evidence" value="ECO:0007669"/>
    <property type="project" value="UniProtKB-KW"/>
</dbReference>
<comment type="subcellular location">
    <subcellularLocation>
        <location evidence="1 11">Mitochondrion inner membrane</location>
    </subcellularLocation>
</comment>
<evidence type="ECO:0000256" key="10">
    <source>
        <dbReference type="ARBA" id="ARBA00023944"/>
    </source>
</evidence>
<keyword evidence="14" id="KW-1185">Reference proteome</keyword>
<evidence type="ECO:0000256" key="1">
    <source>
        <dbReference type="ARBA" id="ARBA00004273"/>
    </source>
</evidence>
<evidence type="ECO:0000256" key="4">
    <source>
        <dbReference type="ARBA" id="ARBA00022723"/>
    </source>
</evidence>
<keyword evidence="6 11" id="KW-0408">Iron</keyword>
<evidence type="ECO:0000256" key="11">
    <source>
        <dbReference type="RuleBase" id="RU363130"/>
    </source>
</evidence>
<proteinExistence type="inferred from homology"/>
<evidence type="ECO:0000256" key="9">
    <source>
        <dbReference type="ARBA" id="ARBA00023239"/>
    </source>
</evidence>
<dbReference type="AlphaFoldDB" id="A0A9Q0MAK5"/>
<dbReference type="EC" id="4.4.1.17" evidence="11"/>
<accession>A0A9Q0MAK5</accession>
<dbReference type="PANTHER" id="PTHR12743">
    <property type="entry name" value="CYTOCHROME C1 HEME LYASE"/>
    <property type="match status" value="1"/>
</dbReference>
<evidence type="ECO:0000256" key="2">
    <source>
        <dbReference type="ARBA" id="ARBA00007255"/>
    </source>
</evidence>
<dbReference type="GO" id="GO:0005743">
    <property type="term" value="C:mitochondrial inner membrane"/>
    <property type="evidence" value="ECO:0007669"/>
    <property type="project" value="UniProtKB-SubCell"/>
</dbReference>
<evidence type="ECO:0000256" key="8">
    <source>
        <dbReference type="ARBA" id="ARBA00023136"/>
    </source>
</evidence>
<keyword evidence="3 11" id="KW-0349">Heme</keyword>
<dbReference type="OMA" id="KARFWLF"/>
<dbReference type="Proteomes" id="UP001142055">
    <property type="component" value="Chromosome 1"/>
</dbReference>
<evidence type="ECO:0000256" key="3">
    <source>
        <dbReference type="ARBA" id="ARBA00022617"/>
    </source>
</evidence>
<feature type="region of interest" description="Disordered" evidence="12">
    <location>
        <begin position="1"/>
        <end position="63"/>
    </location>
</feature>
<protein>
    <recommendedName>
        <fullName evidence="11">Holocytochrome c-type synthase</fullName>
        <ecNumber evidence="11">4.4.1.17</ecNumber>
    </recommendedName>
</protein>
<reference evidence="13" key="1">
    <citation type="submission" date="2022-12" db="EMBL/GenBank/DDBJ databases">
        <title>Genome assemblies of Blomia tropicalis.</title>
        <authorList>
            <person name="Cui Y."/>
        </authorList>
    </citation>
    <scope>NUCLEOTIDE SEQUENCE</scope>
    <source>
        <tissue evidence="13">Adult mites</tissue>
    </source>
</reference>
<name>A0A9Q0MAK5_BLOTA</name>
<evidence type="ECO:0000256" key="7">
    <source>
        <dbReference type="ARBA" id="ARBA00023128"/>
    </source>
</evidence>
<dbReference type="PROSITE" id="PS00822">
    <property type="entry name" value="CYTO_HEME_LYASE_2"/>
    <property type="match status" value="1"/>
</dbReference>
<organism evidence="13 14">
    <name type="scientific">Blomia tropicalis</name>
    <name type="common">Mite</name>
    <dbReference type="NCBI Taxonomy" id="40697"/>
    <lineage>
        <taxon>Eukaryota</taxon>
        <taxon>Metazoa</taxon>
        <taxon>Ecdysozoa</taxon>
        <taxon>Arthropoda</taxon>
        <taxon>Chelicerata</taxon>
        <taxon>Arachnida</taxon>
        <taxon>Acari</taxon>
        <taxon>Acariformes</taxon>
        <taxon>Sarcoptiformes</taxon>
        <taxon>Astigmata</taxon>
        <taxon>Glycyphagoidea</taxon>
        <taxon>Echimyopodidae</taxon>
        <taxon>Blomia</taxon>
    </lineage>
</organism>
<dbReference type="PANTHER" id="PTHR12743:SF0">
    <property type="entry name" value="HOLOCYTOCHROME C-TYPE SYNTHASE"/>
    <property type="match status" value="1"/>
</dbReference>
<dbReference type="InterPro" id="IPR000511">
    <property type="entry name" value="Holocyt_c/c1_synthase"/>
</dbReference>
<keyword evidence="5 11" id="KW-0999">Mitochondrion inner membrane</keyword>
<evidence type="ECO:0000256" key="12">
    <source>
        <dbReference type="SAM" id="MobiDB-lite"/>
    </source>
</evidence>
<comment type="similarity">
    <text evidence="2 11">Belongs to the cytochrome c-type heme lyase family.</text>
</comment>
<keyword evidence="4 11" id="KW-0479">Metal-binding</keyword>
<dbReference type="GO" id="GO:0004408">
    <property type="term" value="F:holocytochrome-c synthase activity"/>
    <property type="evidence" value="ECO:0007669"/>
    <property type="project" value="UniProtKB-EC"/>
</dbReference>
<sequence>MGSNSSKEVTGPLGTVTVSDKKPPNIGSSIEIPPECPMHAKHNQNKTASDCPINPDNYMPLEPRQQPMEGQPFDLCKDRQTSTIPKAEAKDEKDKYWVYPSEQMFWNAMIRKGWKWQEAVDGKDDKSGEKFTAKDMKDIIRIHNFNNELAWKEVLKWELAFHQKECPCGPTLKRFGGRASDYSPRARIRSWLGYELPFDRHDWVIDRCGKEVRYVIDYYDGSLESETGKFALLDVRPAFDSFEAVWDRMRATYWRWTHEYISKPEPKPVE</sequence>
<dbReference type="OrthoDB" id="4243at2759"/>
<evidence type="ECO:0000313" key="13">
    <source>
        <dbReference type="EMBL" id="KAJ6222300.1"/>
    </source>
</evidence>
<keyword evidence="8 11" id="KW-0472">Membrane</keyword>
<comment type="catalytic activity">
    <reaction evidence="10">
        <text>holo-[cytochrome c] = apo-[cytochrome c] + heme b</text>
        <dbReference type="Rhea" id="RHEA:22648"/>
        <dbReference type="Rhea" id="RHEA-COMP:10725"/>
        <dbReference type="Rhea" id="RHEA-COMP:10726"/>
        <dbReference type="ChEBI" id="CHEBI:29950"/>
        <dbReference type="ChEBI" id="CHEBI:60344"/>
        <dbReference type="ChEBI" id="CHEBI:83739"/>
        <dbReference type="EC" id="4.4.1.17"/>
    </reaction>
    <physiologicalReaction direction="right-to-left" evidence="10">
        <dbReference type="Rhea" id="RHEA:22650"/>
    </physiologicalReaction>
</comment>
<dbReference type="EMBL" id="JAPWDV010000001">
    <property type="protein sequence ID" value="KAJ6222300.1"/>
    <property type="molecule type" value="Genomic_DNA"/>
</dbReference>
<comment type="caution">
    <text evidence="13">The sequence shown here is derived from an EMBL/GenBank/DDBJ whole genome shotgun (WGS) entry which is preliminary data.</text>
</comment>
<evidence type="ECO:0000256" key="6">
    <source>
        <dbReference type="ARBA" id="ARBA00023004"/>
    </source>
</evidence>
<evidence type="ECO:0000313" key="14">
    <source>
        <dbReference type="Proteomes" id="UP001142055"/>
    </source>
</evidence>
<keyword evidence="7 11" id="KW-0496">Mitochondrion</keyword>
<comment type="function">
    <text evidence="11">Lyase that catalyzes the covalent linking of the heme group to the cytochrome C apoprotein to produce the mature functional cytochrome.</text>
</comment>
<gene>
    <name evidence="13" type="ORF">RDWZM_000845</name>
</gene>
<keyword evidence="9 11" id="KW-0456">Lyase</keyword>
<evidence type="ECO:0000256" key="5">
    <source>
        <dbReference type="ARBA" id="ARBA00022792"/>
    </source>
</evidence>
<dbReference type="Pfam" id="PF01265">
    <property type="entry name" value="Cyto_heme_lyase"/>
    <property type="match status" value="1"/>
</dbReference>